<dbReference type="PANTHER" id="PTHR11895:SF156">
    <property type="entry name" value="FATTY ACID AMIDE HYDROLASE"/>
    <property type="match status" value="1"/>
</dbReference>
<reference evidence="4" key="5">
    <citation type="journal article" date="2021" name="G3 (Bethesda)">
        <title>Aegilops tauschii genome assembly Aet v5.0 features greater sequence contiguity and improved annotation.</title>
        <authorList>
            <person name="Wang L."/>
            <person name="Zhu T."/>
            <person name="Rodriguez J.C."/>
            <person name="Deal K.R."/>
            <person name="Dubcovsky J."/>
            <person name="McGuire P.E."/>
            <person name="Lux T."/>
            <person name="Spannagl M."/>
            <person name="Mayer K.F.X."/>
            <person name="Baldrich P."/>
            <person name="Meyers B.C."/>
            <person name="Huo N."/>
            <person name="Gu Y.Q."/>
            <person name="Zhou H."/>
            <person name="Devos K.M."/>
            <person name="Bennetzen J.L."/>
            <person name="Unver T."/>
            <person name="Budak H."/>
            <person name="Gulick P.J."/>
            <person name="Galiba G."/>
            <person name="Kalapos B."/>
            <person name="Nelson D.R."/>
            <person name="Li P."/>
            <person name="You F.M."/>
            <person name="Luo M.C."/>
            <person name="Dvorak J."/>
        </authorList>
    </citation>
    <scope>NUCLEOTIDE SEQUENCE [LARGE SCALE GENOMIC DNA]</scope>
    <source>
        <strain evidence="4">cv. AL8/78</strain>
    </source>
</reference>
<evidence type="ECO:0000313" key="4">
    <source>
        <dbReference type="EnsemblPlants" id="AET2Gv20065900.20"/>
    </source>
</evidence>
<dbReference type="GO" id="GO:0070291">
    <property type="term" value="P:N-acylethanolamine metabolic process"/>
    <property type="evidence" value="ECO:0007669"/>
    <property type="project" value="TreeGrafter"/>
</dbReference>
<dbReference type="InterPro" id="IPR036928">
    <property type="entry name" value="AS_sf"/>
</dbReference>
<sequence>VPAARPQLRIHSAPAPARGEGPRNRPGTDQMGGGSGGRGKGMPRAMAPVEEVDVAAVRYKPAELQAPHLTGFPLRAFVWLLESPLLGPLVTSILKKQNNMTQMLQHTVIPERPMFYPEYPPQEPERGVVTLGDDRDPVDRVEEALSCLAPYDPSGRFTSADEKNPFLYWKIRDFAYAYRSGITTPSAVAELVIAGVEEWNNKKPPMPMLIFFKADDLRKQADASTKRFEKGSPISVLDGIFFAVKDDIDCLPYPSKSATTFFDEIRPVEKDAVAVSRLRKCGVIFIGKANMHELGLGVTGNNPNYGTVRNPHSVDRYTGGSSSGPAALVSSGLCSGAIGTDGGGSVRIPSSLCGIVGLKTTFGRTDMTGVVCDAGTVEVASPLTSSVEDSVLLYSALAGSRPMDKLTLRPSLLCVPNLVSSENSKILQSVKVGKYTEWFHDVPDNEVSNTCEDALNLLCSTFGCQIEEIILPELEEMRTAHLVSIGSEAFSDMNAHYQAGRRTEMTLDTRASLALFKSFTSADYVAAQCLRRRIMYYHMEAFKKVDVIATPTTGMTAPKIPPSALKGESDYVVSAKLMQFIFAGNLLGLPAISVPVGHDKQGLPIGLQLIGRPWGEASLLRVASAVEV</sequence>
<accession>A0A453AC63</accession>
<dbReference type="SUPFAM" id="SSF75304">
    <property type="entry name" value="Amidase signature (AS) enzymes"/>
    <property type="match status" value="1"/>
</dbReference>
<dbReference type="GO" id="GO:0016020">
    <property type="term" value="C:membrane"/>
    <property type="evidence" value="ECO:0007669"/>
    <property type="project" value="TreeGrafter"/>
</dbReference>
<dbReference type="AlphaFoldDB" id="A0A453AC63"/>
<name>A0A453AC63_AEGTS</name>
<feature type="domain" description="Amidase" evidence="3">
    <location>
        <begin position="209"/>
        <end position="620"/>
    </location>
</feature>
<evidence type="ECO:0000256" key="2">
    <source>
        <dbReference type="SAM" id="MobiDB-lite"/>
    </source>
</evidence>
<proteinExistence type="inferred from homology"/>
<protein>
    <recommendedName>
        <fullName evidence="3">Amidase domain-containing protein</fullName>
    </recommendedName>
</protein>
<dbReference type="InterPro" id="IPR000120">
    <property type="entry name" value="Amidase"/>
</dbReference>
<dbReference type="Gene3D" id="3.90.1300.10">
    <property type="entry name" value="Amidase signature (AS) domain"/>
    <property type="match status" value="1"/>
</dbReference>
<dbReference type="EnsemblPlants" id="AET2Gv20065900.20">
    <property type="protein sequence ID" value="AET2Gv20065900.20"/>
    <property type="gene ID" value="AET2Gv20065900"/>
</dbReference>
<dbReference type="InterPro" id="IPR023631">
    <property type="entry name" value="Amidase_dom"/>
</dbReference>
<reference evidence="4" key="4">
    <citation type="submission" date="2019-03" db="UniProtKB">
        <authorList>
            <consortium name="EnsemblPlants"/>
        </authorList>
    </citation>
    <scope>IDENTIFICATION</scope>
</reference>
<keyword evidence="5" id="KW-1185">Reference proteome</keyword>
<evidence type="ECO:0000313" key="5">
    <source>
        <dbReference type="Proteomes" id="UP000015105"/>
    </source>
</evidence>
<organism evidence="4 5">
    <name type="scientific">Aegilops tauschii subsp. strangulata</name>
    <name type="common">Goatgrass</name>
    <dbReference type="NCBI Taxonomy" id="200361"/>
    <lineage>
        <taxon>Eukaryota</taxon>
        <taxon>Viridiplantae</taxon>
        <taxon>Streptophyta</taxon>
        <taxon>Embryophyta</taxon>
        <taxon>Tracheophyta</taxon>
        <taxon>Spermatophyta</taxon>
        <taxon>Magnoliopsida</taxon>
        <taxon>Liliopsida</taxon>
        <taxon>Poales</taxon>
        <taxon>Poaceae</taxon>
        <taxon>BOP clade</taxon>
        <taxon>Pooideae</taxon>
        <taxon>Triticodae</taxon>
        <taxon>Triticeae</taxon>
        <taxon>Triticinae</taxon>
        <taxon>Aegilops</taxon>
    </lineage>
</organism>
<comment type="similarity">
    <text evidence="1">Belongs to the amidase family.</text>
</comment>
<dbReference type="PANTHER" id="PTHR11895">
    <property type="entry name" value="TRANSAMIDASE"/>
    <property type="match status" value="1"/>
</dbReference>
<dbReference type="Proteomes" id="UP000015105">
    <property type="component" value="Chromosome 2D"/>
</dbReference>
<evidence type="ECO:0000259" key="3">
    <source>
        <dbReference type="Pfam" id="PF01425"/>
    </source>
</evidence>
<reference evidence="5" key="1">
    <citation type="journal article" date="2014" name="Science">
        <title>Ancient hybridizations among the ancestral genomes of bread wheat.</title>
        <authorList>
            <consortium name="International Wheat Genome Sequencing Consortium,"/>
            <person name="Marcussen T."/>
            <person name="Sandve S.R."/>
            <person name="Heier L."/>
            <person name="Spannagl M."/>
            <person name="Pfeifer M."/>
            <person name="Jakobsen K.S."/>
            <person name="Wulff B.B."/>
            <person name="Steuernagel B."/>
            <person name="Mayer K.F."/>
            <person name="Olsen O.A."/>
        </authorList>
    </citation>
    <scope>NUCLEOTIDE SEQUENCE [LARGE SCALE GENOMIC DNA]</scope>
    <source>
        <strain evidence="5">cv. AL8/78</strain>
    </source>
</reference>
<reference evidence="4" key="3">
    <citation type="journal article" date="2017" name="Nature">
        <title>Genome sequence of the progenitor of the wheat D genome Aegilops tauschii.</title>
        <authorList>
            <person name="Luo M.C."/>
            <person name="Gu Y.Q."/>
            <person name="Puiu D."/>
            <person name="Wang H."/>
            <person name="Twardziok S.O."/>
            <person name="Deal K.R."/>
            <person name="Huo N."/>
            <person name="Zhu T."/>
            <person name="Wang L."/>
            <person name="Wang Y."/>
            <person name="McGuire P.E."/>
            <person name="Liu S."/>
            <person name="Long H."/>
            <person name="Ramasamy R.K."/>
            <person name="Rodriguez J.C."/>
            <person name="Van S.L."/>
            <person name="Yuan L."/>
            <person name="Wang Z."/>
            <person name="Xia Z."/>
            <person name="Xiao L."/>
            <person name="Anderson O.D."/>
            <person name="Ouyang S."/>
            <person name="Liang Y."/>
            <person name="Zimin A.V."/>
            <person name="Pertea G."/>
            <person name="Qi P."/>
            <person name="Bennetzen J.L."/>
            <person name="Dai X."/>
            <person name="Dawson M.W."/>
            <person name="Muller H.G."/>
            <person name="Kugler K."/>
            <person name="Rivarola-Duarte L."/>
            <person name="Spannagl M."/>
            <person name="Mayer K.F.X."/>
            <person name="Lu F.H."/>
            <person name="Bevan M.W."/>
            <person name="Leroy P."/>
            <person name="Li P."/>
            <person name="You F.M."/>
            <person name="Sun Q."/>
            <person name="Liu Z."/>
            <person name="Lyons E."/>
            <person name="Wicker T."/>
            <person name="Salzberg S.L."/>
            <person name="Devos K.M."/>
            <person name="Dvorak J."/>
        </authorList>
    </citation>
    <scope>NUCLEOTIDE SEQUENCE [LARGE SCALE GENOMIC DNA]</scope>
    <source>
        <strain evidence="4">cv. AL8/78</strain>
    </source>
</reference>
<feature type="region of interest" description="Disordered" evidence="2">
    <location>
        <begin position="1"/>
        <end position="44"/>
    </location>
</feature>
<reference evidence="5" key="2">
    <citation type="journal article" date="2017" name="Nat. Plants">
        <title>The Aegilops tauschii genome reveals multiple impacts of transposons.</title>
        <authorList>
            <person name="Zhao G."/>
            <person name="Zou C."/>
            <person name="Li K."/>
            <person name="Wang K."/>
            <person name="Li T."/>
            <person name="Gao L."/>
            <person name="Zhang X."/>
            <person name="Wang H."/>
            <person name="Yang Z."/>
            <person name="Liu X."/>
            <person name="Jiang W."/>
            <person name="Mao L."/>
            <person name="Kong X."/>
            <person name="Jiao Y."/>
            <person name="Jia J."/>
        </authorList>
    </citation>
    <scope>NUCLEOTIDE SEQUENCE [LARGE SCALE GENOMIC DNA]</scope>
    <source>
        <strain evidence="5">cv. AL8/78</strain>
    </source>
</reference>
<dbReference type="Pfam" id="PF01425">
    <property type="entry name" value="Amidase"/>
    <property type="match status" value="1"/>
</dbReference>
<evidence type="ECO:0000256" key="1">
    <source>
        <dbReference type="ARBA" id="ARBA00009199"/>
    </source>
</evidence>
<dbReference type="GO" id="GO:0047412">
    <property type="term" value="F:N-(long-chain-acyl)ethanolamine deacylase activity"/>
    <property type="evidence" value="ECO:0007669"/>
    <property type="project" value="TreeGrafter"/>
</dbReference>
<feature type="compositionally biased region" description="Gly residues" evidence="2">
    <location>
        <begin position="30"/>
        <end position="40"/>
    </location>
</feature>
<dbReference type="Gramene" id="AET2Gv20065900.20">
    <property type="protein sequence ID" value="AET2Gv20065900.20"/>
    <property type="gene ID" value="AET2Gv20065900"/>
</dbReference>
<dbReference type="InterPro" id="IPR020556">
    <property type="entry name" value="Amidase_CS"/>
</dbReference>
<dbReference type="PROSITE" id="PS00571">
    <property type="entry name" value="AMIDASES"/>
    <property type="match status" value="1"/>
</dbReference>